<keyword evidence="18" id="KW-1185">Reference proteome</keyword>
<evidence type="ECO:0000256" key="8">
    <source>
        <dbReference type="ARBA" id="ARBA00022679"/>
    </source>
</evidence>
<dbReference type="GO" id="GO:0005829">
    <property type="term" value="C:cytosol"/>
    <property type="evidence" value="ECO:0007669"/>
    <property type="project" value="TreeGrafter"/>
</dbReference>
<evidence type="ECO:0000256" key="6">
    <source>
        <dbReference type="ARBA" id="ARBA00016471"/>
    </source>
</evidence>
<dbReference type="PROSITE" id="PS00111">
    <property type="entry name" value="PGLYCERATE_KINASE"/>
    <property type="match status" value="1"/>
</dbReference>
<evidence type="ECO:0000256" key="12">
    <source>
        <dbReference type="ARBA" id="ARBA00023152"/>
    </source>
</evidence>
<comment type="pathway">
    <text evidence="2 13">Carbohydrate degradation; glycolysis; pyruvate from D-glyceraldehyde 3-phosphate: step 2/5.</text>
</comment>
<evidence type="ECO:0000256" key="4">
    <source>
        <dbReference type="ARBA" id="ARBA00011245"/>
    </source>
</evidence>
<dbReference type="SUPFAM" id="SSF53748">
    <property type="entry name" value="Phosphoglycerate kinase"/>
    <property type="match status" value="1"/>
</dbReference>
<comment type="subcellular location">
    <subcellularLocation>
        <location evidence="13">Cytoplasm</location>
    </subcellularLocation>
</comment>
<evidence type="ECO:0000256" key="1">
    <source>
        <dbReference type="ARBA" id="ARBA00000642"/>
    </source>
</evidence>
<dbReference type="UniPathway" id="UPA00109">
    <property type="reaction ID" value="UER00185"/>
</dbReference>
<dbReference type="PIRSF" id="PIRSF000724">
    <property type="entry name" value="Pgk"/>
    <property type="match status" value="1"/>
</dbReference>
<feature type="binding site" evidence="13">
    <location>
        <position position="118"/>
    </location>
    <ligand>
        <name>substrate</name>
    </ligand>
</feature>
<feature type="binding site" evidence="13 14">
    <location>
        <begin position="21"/>
        <end position="23"/>
    </location>
    <ligand>
        <name>substrate</name>
    </ligand>
</feature>
<dbReference type="FunFam" id="3.40.50.1260:FF:000031">
    <property type="entry name" value="Phosphoglycerate kinase 1"/>
    <property type="match status" value="1"/>
</dbReference>
<evidence type="ECO:0000256" key="3">
    <source>
        <dbReference type="ARBA" id="ARBA00008982"/>
    </source>
</evidence>
<dbReference type="GO" id="GO:0006096">
    <property type="term" value="P:glycolytic process"/>
    <property type="evidence" value="ECO:0007669"/>
    <property type="project" value="UniProtKB-UniRule"/>
</dbReference>
<evidence type="ECO:0000256" key="7">
    <source>
        <dbReference type="ARBA" id="ARBA00022490"/>
    </source>
</evidence>
<feature type="binding site" evidence="13">
    <location>
        <position position="36"/>
    </location>
    <ligand>
        <name>substrate</name>
    </ligand>
</feature>
<proteinExistence type="inferred from homology"/>
<dbReference type="InterPro" id="IPR001576">
    <property type="entry name" value="Phosphoglycerate_kinase"/>
</dbReference>
<comment type="similarity">
    <text evidence="3 13 16">Belongs to the phosphoglycerate kinase family.</text>
</comment>
<dbReference type="PANTHER" id="PTHR11406:SF23">
    <property type="entry name" value="PHOSPHOGLYCERATE KINASE 1, CHLOROPLASTIC-RELATED"/>
    <property type="match status" value="1"/>
</dbReference>
<comment type="catalytic activity">
    <reaction evidence="1 13 16">
        <text>(2R)-3-phosphoglycerate + ATP = (2R)-3-phospho-glyceroyl phosphate + ADP</text>
        <dbReference type="Rhea" id="RHEA:14801"/>
        <dbReference type="ChEBI" id="CHEBI:30616"/>
        <dbReference type="ChEBI" id="CHEBI:57604"/>
        <dbReference type="ChEBI" id="CHEBI:58272"/>
        <dbReference type="ChEBI" id="CHEBI:456216"/>
        <dbReference type="EC" id="2.7.2.3"/>
    </reaction>
</comment>
<sequence>MGWKTLDDMDLRGKRVLVRVDINVPIENGTVTDDTRIRRLAPTLNDIRDGGGTPILLAHFDRPKGKRVPELSLLPLVPALEAAFGAPVVFCADCRGPAAEAALSALEGGAILMLENTRFHPGEEQNCPDLAAEIAALGDIYCNDAFSVAHRAHVSTEGVARLLPACAGRLMQAELEALEAALSKPQRPLVAVVGGAKVSTKLELLGNLVEKVDHLIIGGGMANTFLAAQGIDVGKSLCERDMLDTAAAILAKAEKTGCAILLPSDVVVAREFRAGAESEILPADACPADAMILDAGPETVARIARILDSAKTLIWNGPMGAFEIAPFDTATNAAARTAAELTRAGRLISVAGGGDTVAALNQAGAADDFTYISTAGGAFLEWMEGKTLPGVDILLRKRAEPAEA</sequence>
<dbReference type="GO" id="GO:0043531">
    <property type="term" value="F:ADP binding"/>
    <property type="evidence" value="ECO:0007669"/>
    <property type="project" value="TreeGrafter"/>
</dbReference>
<evidence type="ECO:0000256" key="2">
    <source>
        <dbReference type="ARBA" id="ARBA00004838"/>
    </source>
</evidence>
<evidence type="ECO:0000256" key="11">
    <source>
        <dbReference type="ARBA" id="ARBA00022840"/>
    </source>
</evidence>
<comment type="caution">
    <text evidence="13">Lacks conserved residue(s) required for the propagation of feature annotation.</text>
</comment>
<feature type="binding site" evidence="13 15">
    <location>
        <position position="323"/>
    </location>
    <ligand>
        <name>ATP</name>
        <dbReference type="ChEBI" id="CHEBI:30616"/>
    </ligand>
</feature>
<dbReference type="RefSeq" id="WP_133359261.1">
    <property type="nucleotide sequence ID" value="NZ_SMUV01000060.1"/>
</dbReference>
<evidence type="ECO:0000256" key="16">
    <source>
        <dbReference type="RuleBase" id="RU000532"/>
    </source>
</evidence>
<feature type="binding site" evidence="13 15">
    <location>
        <begin position="353"/>
        <end position="356"/>
    </location>
    <ligand>
        <name>ATP</name>
        <dbReference type="ChEBI" id="CHEBI:30616"/>
    </ligand>
</feature>
<dbReference type="OrthoDB" id="9808460at2"/>
<dbReference type="GO" id="GO:0004618">
    <property type="term" value="F:phosphoglycerate kinase activity"/>
    <property type="evidence" value="ECO:0007669"/>
    <property type="project" value="UniProtKB-UniRule"/>
</dbReference>
<feature type="binding site" evidence="13 15">
    <location>
        <position position="201"/>
    </location>
    <ligand>
        <name>ATP</name>
        <dbReference type="ChEBI" id="CHEBI:30616"/>
    </ligand>
</feature>
<evidence type="ECO:0000256" key="10">
    <source>
        <dbReference type="ARBA" id="ARBA00022777"/>
    </source>
</evidence>
<keyword evidence="10 13" id="KW-0418">Kinase</keyword>
<evidence type="ECO:0000313" key="18">
    <source>
        <dbReference type="Proteomes" id="UP000295301"/>
    </source>
</evidence>
<dbReference type="Gene3D" id="3.40.50.1260">
    <property type="entry name" value="Phosphoglycerate kinase, N-terminal domain"/>
    <property type="match status" value="2"/>
</dbReference>
<dbReference type="InterPro" id="IPR036043">
    <property type="entry name" value="Phosphoglycerate_kinase_sf"/>
</dbReference>
<dbReference type="InterPro" id="IPR015824">
    <property type="entry name" value="Phosphoglycerate_kinase_N"/>
</dbReference>
<dbReference type="HAMAP" id="MF_00145">
    <property type="entry name" value="Phosphoglyc_kinase"/>
    <property type="match status" value="1"/>
</dbReference>
<keyword evidence="8 13" id="KW-0808">Transferase</keyword>
<evidence type="ECO:0000256" key="5">
    <source>
        <dbReference type="ARBA" id="ARBA00013061"/>
    </source>
</evidence>
<name>A0A4R5VCD9_9RHOB</name>
<feature type="binding site" evidence="14">
    <location>
        <position position="36"/>
    </location>
    <ligand>
        <name>(2R)-3-phosphoglycerate</name>
        <dbReference type="ChEBI" id="CHEBI:58272"/>
    </ligand>
</feature>
<keyword evidence="12 13" id="KW-0324">Glycolysis</keyword>
<keyword evidence="11 13" id="KW-0067">ATP-binding</keyword>
<dbReference type="GO" id="GO:0005524">
    <property type="term" value="F:ATP binding"/>
    <property type="evidence" value="ECO:0007669"/>
    <property type="project" value="UniProtKB-KW"/>
</dbReference>
<evidence type="ECO:0000256" key="9">
    <source>
        <dbReference type="ARBA" id="ARBA00022741"/>
    </source>
</evidence>
<dbReference type="EMBL" id="SMUV01000060">
    <property type="protein sequence ID" value="TDK49859.1"/>
    <property type="molecule type" value="Genomic_DNA"/>
</dbReference>
<comment type="subunit">
    <text evidence="4 13">Monomer.</text>
</comment>
<feature type="binding site" evidence="14">
    <location>
        <position position="118"/>
    </location>
    <ligand>
        <name>(2R)-3-phosphoglycerate</name>
        <dbReference type="ChEBI" id="CHEBI:58272"/>
    </ligand>
</feature>
<accession>A0A4R5VCD9</accession>
<keyword evidence="9 13" id="KW-0547">Nucleotide-binding</keyword>
<dbReference type="PANTHER" id="PTHR11406">
    <property type="entry name" value="PHOSPHOGLYCERATE KINASE"/>
    <property type="match status" value="1"/>
</dbReference>
<dbReference type="FunFam" id="3.40.50.1260:FF:000006">
    <property type="entry name" value="Phosphoglycerate kinase"/>
    <property type="match status" value="1"/>
</dbReference>
<dbReference type="GO" id="GO:0006094">
    <property type="term" value="P:gluconeogenesis"/>
    <property type="evidence" value="ECO:0007669"/>
    <property type="project" value="TreeGrafter"/>
</dbReference>
<dbReference type="PRINTS" id="PR00477">
    <property type="entry name" value="PHGLYCKINASE"/>
</dbReference>
<keyword evidence="7 13" id="KW-0963">Cytoplasm</keyword>
<protein>
    <recommendedName>
        <fullName evidence="6 13">Phosphoglycerate kinase</fullName>
        <ecNumber evidence="5 13">2.7.2.3</ecNumber>
    </recommendedName>
</protein>
<feature type="binding site" evidence="13 14">
    <location>
        <begin position="59"/>
        <end position="62"/>
    </location>
    <ligand>
        <name>substrate</name>
    </ligand>
</feature>
<evidence type="ECO:0000256" key="14">
    <source>
        <dbReference type="PIRSR" id="PIRSR000724-1"/>
    </source>
</evidence>
<reference evidence="17 18" key="1">
    <citation type="submission" date="2019-03" db="EMBL/GenBank/DDBJ databases">
        <title>Ruegeria lutea sp. nov., a novel strain, isolated from marine sediment, the Masan Bay, South Korea.</title>
        <authorList>
            <person name="Kim J."/>
            <person name="Kim D.-Y."/>
            <person name="Lee S.-S."/>
        </authorList>
    </citation>
    <scope>NUCLEOTIDE SEQUENCE [LARGE SCALE GENOMIC DNA]</scope>
    <source>
        <strain evidence="17 18">318-1</strain>
    </source>
</reference>
<comment type="caution">
    <text evidence="17">The sequence shown here is derived from an EMBL/GenBank/DDBJ whole genome shotgun (WGS) entry which is preliminary data.</text>
</comment>
<feature type="binding site" evidence="13">
    <location>
        <position position="151"/>
    </location>
    <ligand>
        <name>substrate</name>
    </ligand>
</feature>
<evidence type="ECO:0000256" key="15">
    <source>
        <dbReference type="PIRSR" id="PIRSR000724-2"/>
    </source>
</evidence>
<gene>
    <name evidence="13" type="primary">pgk</name>
    <name evidence="17" type="ORF">E1832_08230</name>
</gene>
<organism evidence="17 18">
    <name type="scientific">Antarcticimicrobium luteum</name>
    <dbReference type="NCBI Taxonomy" id="2547397"/>
    <lineage>
        <taxon>Bacteria</taxon>
        <taxon>Pseudomonadati</taxon>
        <taxon>Pseudomonadota</taxon>
        <taxon>Alphaproteobacteria</taxon>
        <taxon>Rhodobacterales</taxon>
        <taxon>Paracoccaceae</taxon>
        <taxon>Antarcticimicrobium</taxon>
    </lineage>
</organism>
<dbReference type="Pfam" id="PF00162">
    <property type="entry name" value="PGK"/>
    <property type="match status" value="1"/>
</dbReference>
<dbReference type="AlphaFoldDB" id="A0A4R5VCD9"/>
<feature type="binding site" evidence="14">
    <location>
        <position position="151"/>
    </location>
    <ligand>
        <name>(2R)-3-phosphoglycerate</name>
        <dbReference type="ChEBI" id="CHEBI:58272"/>
    </ligand>
</feature>
<evidence type="ECO:0000313" key="17">
    <source>
        <dbReference type="EMBL" id="TDK49859.1"/>
    </source>
</evidence>
<dbReference type="EC" id="2.7.2.3" evidence="5 13"/>
<dbReference type="InterPro" id="IPR015911">
    <property type="entry name" value="Phosphoglycerate_kinase_CS"/>
</dbReference>
<evidence type="ECO:0000256" key="13">
    <source>
        <dbReference type="HAMAP-Rule" id="MF_00145"/>
    </source>
</evidence>
<dbReference type="Proteomes" id="UP000295301">
    <property type="component" value="Unassembled WGS sequence"/>
</dbReference>